<accession>A0A839U5W0</accession>
<protein>
    <submittedName>
        <fullName evidence="1">Uncharacterized protein</fullName>
    </submittedName>
</protein>
<proteinExistence type="predicted"/>
<evidence type="ECO:0000313" key="2">
    <source>
        <dbReference type="Proteomes" id="UP000554520"/>
    </source>
</evidence>
<gene>
    <name evidence="1" type="ORF">FHS21_001809</name>
</gene>
<dbReference type="RefSeq" id="WP_183661659.1">
    <property type="nucleotide sequence ID" value="NZ_JACHXN010000004.1"/>
</dbReference>
<comment type="caution">
    <text evidence="1">The sequence shown here is derived from an EMBL/GenBank/DDBJ whole genome shotgun (WGS) entry which is preliminary data.</text>
</comment>
<sequence length="232" mass="25256">MGLKGSAFLVMWHDIAEGAVMDYIEWHTREHMPERLSIPGFTTGKRLHAPNASRYAFGTIYAGESLETFRSPDYLERLNNPTPWTTAIAPSFQNFLRVACETIATVGNGDGGSMATIRFDLAGNDAEKQLKAKAQLLAEAILAVRGVSSVHIGVSRNEVSSVRTRETELRKEMRETGFDVVILIEGSSSPGLHSALPEAERLALATGVLAGPVSNIYETAFSLTAEDMRARS</sequence>
<dbReference type="EMBL" id="JACHXN010000004">
    <property type="protein sequence ID" value="MBB3145404.1"/>
    <property type="molecule type" value="Genomic_DNA"/>
</dbReference>
<evidence type="ECO:0000313" key="1">
    <source>
        <dbReference type="EMBL" id="MBB3145404.1"/>
    </source>
</evidence>
<dbReference type="AlphaFoldDB" id="A0A839U5W0"/>
<name>A0A839U5W0_9HYPH</name>
<organism evidence="1 2">
    <name type="scientific">Phyllobacterium trifolii</name>
    <dbReference type="NCBI Taxonomy" id="300193"/>
    <lineage>
        <taxon>Bacteria</taxon>
        <taxon>Pseudomonadati</taxon>
        <taxon>Pseudomonadota</taxon>
        <taxon>Alphaproteobacteria</taxon>
        <taxon>Hyphomicrobiales</taxon>
        <taxon>Phyllobacteriaceae</taxon>
        <taxon>Phyllobacterium</taxon>
    </lineage>
</organism>
<dbReference type="Proteomes" id="UP000554520">
    <property type="component" value="Unassembled WGS sequence"/>
</dbReference>
<reference evidence="1 2" key="1">
    <citation type="submission" date="2020-08" db="EMBL/GenBank/DDBJ databases">
        <title>Genomic Encyclopedia of Type Strains, Phase III (KMG-III): the genomes of soil and plant-associated and newly described type strains.</title>
        <authorList>
            <person name="Whitman W."/>
        </authorList>
    </citation>
    <scope>NUCLEOTIDE SEQUENCE [LARGE SCALE GENOMIC DNA]</scope>
    <source>
        <strain evidence="1 2">CECT 7015</strain>
    </source>
</reference>
<keyword evidence="2" id="KW-1185">Reference proteome</keyword>